<name>A0A1J3FPE9_NOCCA</name>
<organism evidence="3">
    <name type="scientific">Noccaea caerulescens</name>
    <name type="common">Alpine penny-cress</name>
    <name type="synonym">Thlaspi caerulescens</name>
    <dbReference type="NCBI Taxonomy" id="107243"/>
    <lineage>
        <taxon>Eukaryota</taxon>
        <taxon>Viridiplantae</taxon>
        <taxon>Streptophyta</taxon>
        <taxon>Embryophyta</taxon>
        <taxon>Tracheophyta</taxon>
        <taxon>Spermatophyta</taxon>
        <taxon>Magnoliopsida</taxon>
        <taxon>eudicotyledons</taxon>
        <taxon>Gunneridae</taxon>
        <taxon>Pentapetalae</taxon>
        <taxon>rosids</taxon>
        <taxon>malvids</taxon>
        <taxon>Brassicales</taxon>
        <taxon>Brassicaceae</taxon>
        <taxon>Coluteocarpeae</taxon>
        <taxon>Noccaea</taxon>
    </lineage>
</organism>
<accession>A0A1J3FPE9</accession>
<protein>
    <submittedName>
        <fullName evidence="3">Uncharacterized protein</fullName>
    </submittedName>
</protein>
<dbReference type="PANTHER" id="PTHR34280:SF11">
    <property type="entry name" value="TRANSMEMBRANE PROTEIN"/>
    <property type="match status" value="1"/>
</dbReference>
<reference evidence="3" key="1">
    <citation type="submission" date="2016-07" db="EMBL/GenBank/DDBJ databases">
        <title>De novo transcriptome assembly of four accessions of the metal hyperaccumulator plant Noccaea caerulescens.</title>
        <authorList>
            <person name="Blande D."/>
            <person name="Halimaa P."/>
            <person name="Tervahauta A.I."/>
            <person name="Aarts M.G."/>
            <person name="Karenlampi S.O."/>
        </authorList>
    </citation>
    <scope>NUCLEOTIDE SEQUENCE</scope>
</reference>
<feature type="compositionally biased region" description="Polar residues" evidence="1">
    <location>
        <begin position="24"/>
        <end position="36"/>
    </location>
</feature>
<evidence type="ECO:0000313" key="4">
    <source>
        <dbReference type="EMBL" id="JAU73437.1"/>
    </source>
</evidence>
<feature type="region of interest" description="Disordered" evidence="1">
    <location>
        <begin position="23"/>
        <end position="43"/>
    </location>
</feature>
<proteinExistence type="predicted"/>
<feature type="region of interest" description="Disordered" evidence="1">
    <location>
        <begin position="186"/>
        <end position="216"/>
    </location>
</feature>
<dbReference type="InterPro" id="IPR038947">
    <property type="entry name" value="At3g27210-like"/>
</dbReference>
<dbReference type="EMBL" id="GEVK01007554">
    <property type="protein sequence ID" value="JAU45278.1"/>
    <property type="molecule type" value="Transcribed_RNA"/>
</dbReference>
<evidence type="ECO:0000313" key="2">
    <source>
        <dbReference type="EMBL" id="JAU27530.1"/>
    </source>
</evidence>
<dbReference type="PANTHER" id="PTHR34280">
    <property type="entry name" value="OS01G0920100 PROTEIN"/>
    <property type="match status" value="1"/>
</dbReference>
<dbReference type="EMBL" id="GEVL01003904">
    <property type="protein sequence ID" value="JAU73437.1"/>
    <property type="molecule type" value="Transcribed_RNA"/>
</dbReference>
<evidence type="ECO:0000256" key="1">
    <source>
        <dbReference type="SAM" id="MobiDB-lite"/>
    </source>
</evidence>
<sequence>MPSNVPSKKLVKTPSMVIAESPRKVNNSVPVDNSPETAEENGGVTEKLIFSSPSIKRLSESPIKVTLAPAATLTTAVNGVTQLRSRWSFSSSRRSYGSSRDEAFFDANSHQWLQSDSEDDFYSVNGDFTPSVGNTPQCSFSERLPRIHNPLFEEEKPRVSFSLPPAPRRKKLGELFRDSIREEREMMLEEPSETQSEESKKSSDDNSAELKVIEDSEKEKKNLKSLNYHRRCLPRFSTFKGSLMEKRKKKKKNIIVNEI</sequence>
<evidence type="ECO:0000313" key="3">
    <source>
        <dbReference type="EMBL" id="JAU45278.1"/>
    </source>
</evidence>
<gene>
    <name evidence="2" type="ORF">GA_TR3849_c0_g1_i1_g.13684</name>
    <name evidence="3" type="ORF">LC_TR6908_c1_g1_i1_g.23443</name>
    <name evidence="4" type="ORF">LE_TR21805_c0_g1_i1_g.69855</name>
</gene>
<dbReference type="EMBL" id="GEVI01004790">
    <property type="protein sequence ID" value="JAU27530.1"/>
    <property type="molecule type" value="Transcribed_RNA"/>
</dbReference>
<dbReference type="AlphaFoldDB" id="A0A1J3FPE9"/>